<gene>
    <name evidence="5" type="ORF">ACFPU1_02290</name>
</gene>
<evidence type="ECO:0000259" key="4">
    <source>
        <dbReference type="PROSITE" id="PS51918"/>
    </source>
</evidence>
<dbReference type="SFLD" id="SFLDS00029">
    <property type="entry name" value="Radical_SAM"/>
    <property type="match status" value="1"/>
</dbReference>
<evidence type="ECO:0000256" key="3">
    <source>
        <dbReference type="ARBA" id="ARBA00023014"/>
    </source>
</evidence>
<sequence>MTKLNVTHKKPSRLLTPASGFLKGYSHSLNPYIGCSFACSYCYVRQMPVNLFREGEWGTWVEVKEESAEMLRKELTREKKKQNVRIFMSSSTDPYQPAEARERITRMLLRVLTEDPPDFLLIQTRSPLVLRDIDLIKKLENRVRVSVSMETDEESVRKAITPQAPPISGRLKAIQILQQHNIPVQIAVSPLLPHSPRFPALLGEIGERVVVDDYFLGDGSGGRRTKKLKIPELYHKHGYGEWYSPECLSHFLKQLEKQVKKSRIFISQEGFLP</sequence>
<proteinExistence type="predicted"/>
<accession>A0ABW0YLK6</accession>
<evidence type="ECO:0000256" key="2">
    <source>
        <dbReference type="ARBA" id="ARBA00023004"/>
    </source>
</evidence>
<keyword evidence="6" id="KW-1185">Reference proteome</keyword>
<evidence type="ECO:0000256" key="1">
    <source>
        <dbReference type="ARBA" id="ARBA00022723"/>
    </source>
</evidence>
<dbReference type="RefSeq" id="WP_385938075.1">
    <property type="nucleotide sequence ID" value="NZ_JBHSOZ010000002.1"/>
</dbReference>
<dbReference type="InterPro" id="IPR058240">
    <property type="entry name" value="rSAM_sf"/>
</dbReference>
<name>A0ABW0YLK6_9BACI</name>
<comment type="caution">
    <text evidence="5">The sequence shown here is derived from an EMBL/GenBank/DDBJ whole genome shotgun (WGS) entry which is preliminary data.</text>
</comment>
<dbReference type="EMBL" id="JBHSOZ010000002">
    <property type="protein sequence ID" value="MFC5711607.1"/>
    <property type="molecule type" value="Genomic_DNA"/>
</dbReference>
<dbReference type="PANTHER" id="PTHR43432">
    <property type="entry name" value="SLR0285 PROTEIN"/>
    <property type="match status" value="1"/>
</dbReference>
<reference evidence="6" key="1">
    <citation type="journal article" date="2019" name="Int. J. Syst. Evol. Microbiol.">
        <title>The Global Catalogue of Microorganisms (GCM) 10K type strain sequencing project: providing services to taxonomists for standard genome sequencing and annotation.</title>
        <authorList>
            <consortium name="The Broad Institute Genomics Platform"/>
            <consortium name="The Broad Institute Genome Sequencing Center for Infectious Disease"/>
            <person name="Wu L."/>
            <person name="Ma J."/>
        </authorList>
    </citation>
    <scope>NUCLEOTIDE SEQUENCE [LARGE SCALE GENOMIC DNA]</scope>
    <source>
        <strain evidence="6">CECT 7184</strain>
    </source>
</reference>
<evidence type="ECO:0000313" key="6">
    <source>
        <dbReference type="Proteomes" id="UP001596142"/>
    </source>
</evidence>
<keyword evidence="1" id="KW-0479">Metal-binding</keyword>
<dbReference type="Pfam" id="PF04055">
    <property type="entry name" value="Radical_SAM"/>
    <property type="match status" value="1"/>
</dbReference>
<dbReference type="PROSITE" id="PS51918">
    <property type="entry name" value="RADICAL_SAM"/>
    <property type="match status" value="1"/>
</dbReference>
<dbReference type="CDD" id="cd01335">
    <property type="entry name" value="Radical_SAM"/>
    <property type="match status" value="1"/>
</dbReference>
<evidence type="ECO:0000313" key="5">
    <source>
        <dbReference type="EMBL" id="MFC5711607.1"/>
    </source>
</evidence>
<dbReference type="SMART" id="SM00729">
    <property type="entry name" value="Elp3"/>
    <property type="match status" value="1"/>
</dbReference>
<dbReference type="InterPro" id="IPR007197">
    <property type="entry name" value="rSAM"/>
</dbReference>
<dbReference type="SFLD" id="SFLDG01084">
    <property type="entry name" value="Uncharacterised_Radical_SAM_Su"/>
    <property type="match status" value="1"/>
</dbReference>
<keyword evidence="3" id="KW-0411">Iron-sulfur</keyword>
<feature type="domain" description="Radical SAM core" evidence="4">
    <location>
        <begin position="21"/>
        <end position="269"/>
    </location>
</feature>
<dbReference type="InterPro" id="IPR040086">
    <property type="entry name" value="MJ0683-like"/>
</dbReference>
<organism evidence="5 6">
    <name type="scientific">Thalassorhabdus alkalitolerans</name>
    <dbReference type="NCBI Taxonomy" id="2282697"/>
    <lineage>
        <taxon>Bacteria</taxon>
        <taxon>Bacillati</taxon>
        <taxon>Bacillota</taxon>
        <taxon>Bacilli</taxon>
        <taxon>Bacillales</taxon>
        <taxon>Bacillaceae</taxon>
        <taxon>Thalassorhabdus</taxon>
    </lineage>
</organism>
<dbReference type="Gene3D" id="3.80.30.30">
    <property type="match status" value="1"/>
</dbReference>
<dbReference type="SUPFAM" id="SSF102114">
    <property type="entry name" value="Radical SAM enzymes"/>
    <property type="match status" value="1"/>
</dbReference>
<keyword evidence="2" id="KW-0408">Iron</keyword>
<protein>
    <submittedName>
        <fullName evidence="5">Radical SAM protein</fullName>
    </submittedName>
</protein>
<dbReference type="InterPro" id="IPR006638">
    <property type="entry name" value="Elp3/MiaA/NifB-like_rSAM"/>
</dbReference>
<dbReference type="PANTHER" id="PTHR43432:SF3">
    <property type="entry name" value="SLR0285 PROTEIN"/>
    <property type="match status" value="1"/>
</dbReference>
<dbReference type="Proteomes" id="UP001596142">
    <property type="component" value="Unassembled WGS sequence"/>
</dbReference>